<feature type="domain" description="3-hydroxyacyl-CoA dehydrogenase NAD binding" evidence="5">
    <location>
        <begin position="14"/>
        <end position="169"/>
    </location>
</feature>
<dbReference type="InterPro" id="IPR006108">
    <property type="entry name" value="3HC_DH_C"/>
</dbReference>
<dbReference type="Pfam" id="PF02737">
    <property type="entry name" value="3HCDH_N"/>
    <property type="match status" value="1"/>
</dbReference>
<reference evidence="7" key="1">
    <citation type="journal article" date="2017" name="Nat. Microbiol.">
        <title>Global analysis of biosynthetic gene clusters reveals vast potential of secondary metabolite production in Penicillium species.</title>
        <authorList>
            <person name="Nielsen J.C."/>
            <person name="Grijseels S."/>
            <person name="Prigent S."/>
            <person name="Ji B."/>
            <person name="Dainat J."/>
            <person name="Nielsen K.F."/>
            <person name="Frisvad J.C."/>
            <person name="Workman M."/>
            <person name="Nielsen J."/>
        </authorList>
    </citation>
    <scope>NUCLEOTIDE SEQUENCE [LARGE SCALE GENOMIC DNA]</scope>
    <source>
        <strain evidence="7">IBT 13039</strain>
    </source>
</reference>
<name>A0A1V6Y731_PENNA</name>
<dbReference type="Gene3D" id="1.10.1040.10">
    <property type="entry name" value="N-(1-d-carboxylethyl)-l-norvaline Dehydrogenase, domain 2"/>
    <property type="match status" value="1"/>
</dbReference>
<dbReference type="SUPFAM" id="SSF48179">
    <property type="entry name" value="6-phosphogluconate dehydrogenase C-terminal domain-like"/>
    <property type="match status" value="1"/>
</dbReference>
<evidence type="ECO:0000313" key="6">
    <source>
        <dbReference type="EMBL" id="OQE83266.1"/>
    </source>
</evidence>
<evidence type="ECO:0000256" key="3">
    <source>
        <dbReference type="PIRSR" id="PIRSR000105-1"/>
    </source>
</evidence>
<evidence type="ECO:0008006" key="8">
    <source>
        <dbReference type="Google" id="ProtNLM"/>
    </source>
</evidence>
<dbReference type="InterPro" id="IPR006176">
    <property type="entry name" value="3-OHacyl-CoA_DH_NAD-bd"/>
</dbReference>
<accession>A0A1V6Y731</accession>
<dbReference type="PANTHER" id="PTHR48075:SF3">
    <property type="entry name" value="3-HYDROXYACYL-COA DEHYDROGENASE"/>
    <property type="match status" value="1"/>
</dbReference>
<evidence type="ECO:0000259" key="5">
    <source>
        <dbReference type="Pfam" id="PF02737"/>
    </source>
</evidence>
<evidence type="ECO:0000259" key="4">
    <source>
        <dbReference type="Pfam" id="PF00725"/>
    </source>
</evidence>
<comment type="similarity">
    <text evidence="1">Belongs to the 3-hydroxyacyl-CoA dehydrogenase family.</text>
</comment>
<feature type="domain" description="3-hydroxyacyl-CoA dehydrogenase C-terminal" evidence="4">
    <location>
        <begin position="173"/>
        <end position="269"/>
    </location>
</feature>
<dbReference type="InterPro" id="IPR036291">
    <property type="entry name" value="NAD(P)-bd_dom_sf"/>
</dbReference>
<keyword evidence="2" id="KW-0560">Oxidoreductase</keyword>
<dbReference type="Pfam" id="PF00725">
    <property type="entry name" value="3HCDH"/>
    <property type="match status" value="1"/>
</dbReference>
<dbReference type="SUPFAM" id="SSF51735">
    <property type="entry name" value="NAD(P)-binding Rossmann-fold domains"/>
    <property type="match status" value="1"/>
</dbReference>
<dbReference type="STRING" id="60175.A0A1V6Y731"/>
<feature type="site" description="Important for catalytic activity" evidence="3">
    <location>
        <position position="127"/>
    </location>
</feature>
<gene>
    <name evidence="6" type="ORF">PENNAL_c0033G05863</name>
</gene>
<dbReference type="EMBL" id="MOOB01000033">
    <property type="protein sequence ID" value="OQE83266.1"/>
    <property type="molecule type" value="Genomic_DNA"/>
</dbReference>
<evidence type="ECO:0000256" key="2">
    <source>
        <dbReference type="ARBA" id="ARBA00023002"/>
    </source>
</evidence>
<dbReference type="GO" id="GO:0016616">
    <property type="term" value="F:oxidoreductase activity, acting on the CH-OH group of donors, NAD or NADP as acceptor"/>
    <property type="evidence" value="ECO:0007669"/>
    <property type="project" value="InterPro"/>
</dbReference>
<dbReference type="GO" id="GO:0006631">
    <property type="term" value="P:fatty acid metabolic process"/>
    <property type="evidence" value="ECO:0007669"/>
    <property type="project" value="InterPro"/>
</dbReference>
<evidence type="ECO:0000256" key="1">
    <source>
        <dbReference type="ARBA" id="ARBA00009463"/>
    </source>
</evidence>
<dbReference type="PANTHER" id="PTHR48075">
    <property type="entry name" value="3-HYDROXYACYL-COA DEHYDROGENASE FAMILY PROTEIN"/>
    <property type="match status" value="1"/>
</dbReference>
<keyword evidence="7" id="KW-1185">Reference proteome</keyword>
<dbReference type="OMA" id="CYWPPET"/>
<sequence length="274" mass="30992">MNIRLRVNVLKWSSRGGTVRLVDLQEQQLQDGLKYVEKLRADATDHDGEWGRVETSQPSSLQSTLEDAWLVVECVPENLNLKRKVIAELDELAPEGTIIASNSSSYGIFEILEGMSLKNNKRVMSAHCYWPPETSAIEIMGHKDSDPKLIDLVLEQCKEHGFSPFHVKENSIGYIYNRIWAAIKRETLLTLSEGVATPKEIDAIFKDVLKTPKGPCEQMDVVGLDVVLDIENHYAESRSGIPTEPRDYLREMIEGGNLGVKNGRGFYDYEEQRK</sequence>
<protein>
    <recommendedName>
        <fullName evidence="8">3-hydroxyacyl-CoA dehydrogenase C-terminal domain-containing protein</fullName>
    </recommendedName>
</protein>
<dbReference type="PIRSF" id="PIRSF000105">
    <property type="entry name" value="HCDH"/>
    <property type="match status" value="1"/>
</dbReference>
<organism evidence="6 7">
    <name type="scientific">Penicillium nalgiovense</name>
    <dbReference type="NCBI Taxonomy" id="60175"/>
    <lineage>
        <taxon>Eukaryota</taxon>
        <taxon>Fungi</taxon>
        <taxon>Dikarya</taxon>
        <taxon>Ascomycota</taxon>
        <taxon>Pezizomycotina</taxon>
        <taxon>Eurotiomycetes</taxon>
        <taxon>Eurotiomycetidae</taxon>
        <taxon>Eurotiales</taxon>
        <taxon>Aspergillaceae</taxon>
        <taxon>Penicillium</taxon>
    </lineage>
</organism>
<dbReference type="Proteomes" id="UP000191691">
    <property type="component" value="Unassembled WGS sequence"/>
</dbReference>
<dbReference type="InterPro" id="IPR008927">
    <property type="entry name" value="6-PGluconate_DH-like_C_sf"/>
</dbReference>
<dbReference type="GO" id="GO:0070403">
    <property type="term" value="F:NAD+ binding"/>
    <property type="evidence" value="ECO:0007669"/>
    <property type="project" value="InterPro"/>
</dbReference>
<dbReference type="InterPro" id="IPR013328">
    <property type="entry name" value="6PGD_dom2"/>
</dbReference>
<dbReference type="InterPro" id="IPR022694">
    <property type="entry name" value="3-OHacyl-CoA_DH"/>
</dbReference>
<evidence type="ECO:0000313" key="7">
    <source>
        <dbReference type="Proteomes" id="UP000191691"/>
    </source>
</evidence>
<proteinExistence type="inferred from homology"/>
<comment type="caution">
    <text evidence="6">The sequence shown here is derived from an EMBL/GenBank/DDBJ whole genome shotgun (WGS) entry which is preliminary data.</text>
</comment>
<dbReference type="Gene3D" id="3.40.50.720">
    <property type="entry name" value="NAD(P)-binding Rossmann-like Domain"/>
    <property type="match status" value="1"/>
</dbReference>
<dbReference type="AlphaFoldDB" id="A0A1V6Y731"/>